<reference evidence="2 3" key="1">
    <citation type="submission" date="2020-07" db="EMBL/GenBank/DDBJ databases">
        <title>Spirosoma foliorum sp. nov., isolated from the leaves on the Nejang mountain Korea, Republic of.</title>
        <authorList>
            <person name="Ho H."/>
            <person name="Lee Y.-J."/>
            <person name="Nurcahyanto D.-A."/>
            <person name="Kim S.-G."/>
        </authorList>
    </citation>
    <scope>NUCLEOTIDE SEQUENCE [LARGE SCALE GENOMIC DNA]</scope>
    <source>
        <strain evidence="2 3">PL0136</strain>
    </source>
</reference>
<protein>
    <submittedName>
        <fullName evidence="2">RidA family protein</fullName>
    </submittedName>
</protein>
<dbReference type="PANTHER" id="PTHR11803:SF58">
    <property type="entry name" value="PROTEIN HMF1-RELATED"/>
    <property type="match status" value="1"/>
</dbReference>
<dbReference type="GO" id="GO:0019239">
    <property type="term" value="F:deaminase activity"/>
    <property type="evidence" value="ECO:0007669"/>
    <property type="project" value="TreeGrafter"/>
</dbReference>
<dbReference type="PROSITE" id="PS51257">
    <property type="entry name" value="PROKAR_LIPOPROTEIN"/>
    <property type="match status" value="1"/>
</dbReference>
<evidence type="ECO:0000313" key="2">
    <source>
        <dbReference type="EMBL" id="QMW07111.1"/>
    </source>
</evidence>
<keyword evidence="3" id="KW-1185">Reference proteome</keyword>
<organism evidence="2 3">
    <name type="scientific">Spirosoma foliorum</name>
    <dbReference type="NCBI Taxonomy" id="2710596"/>
    <lineage>
        <taxon>Bacteria</taxon>
        <taxon>Pseudomonadati</taxon>
        <taxon>Bacteroidota</taxon>
        <taxon>Cytophagia</taxon>
        <taxon>Cytophagales</taxon>
        <taxon>Cytophagaceae</taxon>
        <taxon>Spirosoma</taxon>
    </lineage>
</organism>
<evidence type="ECO:0000313" key="3">
    <source>
        <dbReference type="Proteomes" id="UP000515369"/>
    </source>
</evidence>
<dbReference type="InterPro" id="IPR035959">
    <property type="entry name" value="RutC-like_sf"/>
</dbReference>
<gene>
    <name evidence="2" type="ORF">H3H32_28000</name>
</gene>
<name>A0A7G5H7L9_9BACT</name>
<dbReference type="AlphaFoldDB" id="A0A7G5H7L9"/>
<dbReference type="Gene3D" id="3.30.1330.40">
    <property type="entry name" value="RutC-like"/>
    <property type="match status" value="1"/>
</dbReference>
<evidence type="ECO:0000256" key="1">
    <source>
        <dbReference type="ARBA" id="ARBA00010552"/>
    </source>
</evidence>
<dbReference type="KEGG" id="sfol:H3H32_28000"/>
<dbReference type="PANTHER" id="PTHR11803">
    <property type="entry name" value="2-IMINOBUTANOATE/2-IMINOPROPANOATE DEAMINASE RIDA"/>
    <property type="match status" value="1"/>
</dbReference>
<accession>A0A7G5H7L9</accession>
<dbReference type="EMBL" id="CP059732">
    <property type="protein sequence ID" value="QMW07111.1"/>
    <property type="molecule type" value="Genomic_DNA"/>
</dbReference>
<dbReference type="GO" id="GO:0005829">
    <property type="term" value="C:cytosol"/>
    <property type="evidence" value="ECO:0007669"/>
    <property type="project" value="TreeGrafter"/>
</dbReference>
<comment type="similarity">
    <text evidence="1">Belongs to the RutC family.</text>
</comment>
<dbReference type="Pfam" id="PF01042">
    <property type="entry name" value="Ribonuc_L-PSP"/>
    <property type="match status" value="1"/>
</dbReference>
<dbReference type="InterPro" id="IPR006175">
    <property type="entry name" value="YjgF/YER057c/UK114"/>
</dbReference>
<sequence length="151" mass="16129">MKYLRSLFLLAILTSCSKDEPVATVKVPSGYLYKVEPAISGKTAYICGERPFNDTGALVGGTDLGAQTRQVFDNVKTSLATVGMSLTDVTQVTYSIKEAAGVTQVSVSKLETVKAIEATYFAKTPSIVTAKAVSQTTREDVLIEVEVIAIK</sequence>
<dbReference type="Proteomes" id="UP000515369">
    <property type="component" value="Chromosome"/>
</dbReference>
<proteinExistence type="inferred from homology"/>
<dbReference type="SUPFAM" id="SSF55298">
    <property type="entry name" value="YjgF-like"/>
    <property type="match status" value="1"/>
</dbReference>
<dbReference type="CDD" id="cd00448">
    <property type="entry name" value="YjgF_YER057c_UK114_family"/>
    <property type="match status" value="1"/>
</dbReference>